<keyword evidence="3" id="KW-1185">Reference proteome</keyword>
<sequence length="196" mass="23471">MRKKSHISLARYLVRNLDDGDLRKHKLSFYIGSILPDCKPSFLYKKHEITGTFPQVKREIERLSSDYQKKYKRQKSKYYRNLGQVTHYLADYFTFPHNKIYPGNLKDHCAYEEKLKISLREYLKTPEVLEHAKKTIEFQTPEALIAFIQKSHDEYLERKKGVEEDIKSIVVMNEQAVHSITEFFRQAKQKRHVQQF</sequence>
<name>A0ABR7IA16_9FIRM</name>
<proteinExistence type="predicted"/>
<organism evidence="2 3">
    <name type="scientific">Roseburia yibonii</name>
    <dbReference type="NCBI Taxonomy" id="2763063"/>
    <lineage>
        <taxon>Bacteria</taxon>
        <taxon>Bacillati</taxon>
        <taxon>Bacillota</taxon>
        <taxon>Clostridia</taxon>
        <taxon>Lachnospirales</taxon>
        <taxon>Lachnospiraceae</taxon>
        <taxon>Roseburia</taxon>
    </lineage>
</organism>
<comment type="caution">
    <text evidence="2">The sequence shown here is derived from an EMBL/GenBank/DDBJ whole genome shotgun (WGS) entry which is preliminary data.</text>
</comment>
<accession>A0ABR7IA16</accession>
<dbReference type="Proteomes" id="UP000621540">
    <property type="component" value="Unassembled WGS sequence"/>
</dbReference>
<dbReference type="Gene3D" id="1.10.575.10">
    <property type="entry name" value="P1 Nuclease"/>
    <property type="match status" value="1"/>
</dbReference>
<dbReference type="InterPro" id="IPR029002">
    <property type="entry name" value="PLPC/GPLD1"/>
</dbReference>
<reference evidence="2 3" key="1">
    <citation type="submission" date="2020-08" db="EMBL/GenBank/DDBJ databases">
        <title>Genome public.</title>
        <authorList>
            <person name="Liu C."/>
            <person name="Sun Q."/>
        </authorList>
    </citation>
    <scope>NUCLEOTIDE SEQUENCE [LARGE SCALE GENOMIC DNA]</scope>
    <source>
        <strain evidence="2 3">BX0805</strain>
    </source>
</reference>
<gene>
    <name evidence="2" type="ORF">H8Z76_07025</name>
</gene>
<feature type="domain" description="Phospholipase C/D" evidence="1">
    <location>
        <begin position="5"/>
        <end position="159"/>
    </location>
</feature>
<evidence type="ECO:0000313" key="2">
    <source>
        <dbReference type="EMBL" id="MBC5753781.1"/>
    </source>
</evidence>
<evidence type="ECO:0000313" key="3">
    <source>
        <dbReference type="Proteomes" id="UP000621540"/>
    </source>
</evidence>
<dbReference type="Pfam" id="PF00882">
    <property type="entry name" value="Zn_dep_PLPC"/>
    <property type="match status" value="1"/>
</dbReference>
<dbReference type="InterPro" id="IPR008947">
    <property type="entry name" value="PLipase_C/P1_nuclease_dom_sf"/>
</dbReference>
<protein>
    <submittedName>
        <fullName evidence="2">Zinc dependent phospholipase C family protein</fullName>
    </submittedName>
</protein>
<dbReference type="EMBL" id="JACOQH010000004">
    <property type="protein sequence ID" value="MBC5753781.1"/>
    <property type="molecule type" value="Genomic_DNA"/>
</dbReference>
<dbReference type="RefSeq" id="WP_022514572.1">
    <property type="nucleotide sequence ID" value="NZ_JACOQH010000004.1"/>
</dbReference>
<evidence type="ECO:0000259" key="1">
    <source>
        <dbReference type="Pfam" id="PF00882"/>
    </source>
</evidence>